<reference evidence="1" key="1">
    <citation type="submission" date="2020-11" db="EMBL/GenBank/DDBJ databases">
        <authorList>
            <consortium name="DOE Joint Genome Institute"/>
            <person name="Ahrendt S."/>
            <person name="Riley R."/>
            <person name="Andreopoulos W."/>
            <person name="Labutti K."/>
            <person name="Pangilinan J."/>
            <person name="Ruiz-Duenas F.J."/>
            <person name="Barrasa J.M."/>
            <person name="Sanchez-Garcia M."/>
            <person name="Camarero S."/>
            <person name="Miyauchi S."/>
            <person name="Serrano A."/>
            <person name="Linde D."/>
            <person name="Babiker R."/>
            <person name="Drula E."/>
            <person name="Ayuso-Fernandez I."/>
            <person name="Pacheco R."/>
            <person name="Padilla G."/>
            <person name="Ferreira P."/>
            <person name="Barriuso J."/>
            <person name="Kellner H."/>
            <person name="Castanera R."/>
            <person name="Alfaro M."/>
            <person name="Ramirez L."/>
            <person name="Pisabarro A.G."/>
            <person name="Kuo A."/>
            <person name="Tritt A."/>
            <person name="Lipzen A."/>
            <person name="He G."/>
            <person name="Yan M."/>
            <person name="Ng V."/>
            <person name="Cullen D."/>
            <person name="Martin F."/>
            <person name="Rosso M.-N."/>
            <person name="Henrissat B."/>
            <person name="Hibbett D."/>
            <person name="Martinez A.T."/>
            <person name="Grigoriev I.V."/>
        </authorList>
    </citation>
    <scope>NUCLEOTIDE SEQUENCE</scope>
    <source>
        <strain evidence="1">ATCC 90797</strain>
    </source>
</reference>
<sequence length="138" mass="15595">MDNFYDKERAAKVLDEVIADRMCTSSSPQMYSMDMDAVAKFGLSIGKETDVASKLIQQNKDTGETEEATVAFQGIISACFLPPFDGKYRRWKASISHSADRDDHWIRFERLQAGHCKLLPHVLDVQLLYTKRQAASCS</sequence>
<evidence type="ECO:0000313" key="2">
    <source>
        <dbReference type="Proteomes" id="UP000807025"/>
    </source>
</evidence>
<keyword evidence="2" id="KW-1185">Reference proteome</keyword>
<accession>A0A9P5ZJ36</accession>
<evidence type="ECO:0000313" key="1">
    <source>
        <dbReference type="EMBL" id="KAF9488008.1"/>
    </source>
</evidence>
<dbReference type="AlphaFoldDB" id="A0A9P5ZJ36"/>
<proteinExistence type="predicted"/>
<comment type="caution">
    <text evidence="1">The sequence shown here is derived from an EMBL/GenBank/DDBJ whole genome shotgun (WGS) entry which is preliminary data.</text>
</comment>
<dbReference type="OrthoDB" id="3269456at2759"/>
<dbReference type="EMBL" id="MU154737">
    <property type="protein sequence ID" value="KAF9488008.1"/>
    <property type="molecule type" value="Genomic_DNA"/>
</dbReference>
<name>A0A9P5ZJ36_PLEER</name>
<gene>
    <name evidence="1" type="ORF">BDN71DRAFT_1436442</name>
</gene>
<dbReference type="Proteomes" id="UP000807025">
    <property type="component" value="Unassembled WGS sequence"/>
</dbReference>
<protein>
    <submittedName>
        <fullName evidence="1">Uncharacterized protein</fullName>
    </submittedName>
</protein>
<organism evidence="1 2">
    <name type="scientific">Pleurotus eryngii</name>
    <name type="common">Boletus of the steppes</name>
    <dbReference type="NCBI Taxonomy" id="5323"/>
    <lineage>
        <taxon>Eukaryota</taxon>
        <taxon>Fungi</taxon>
        <taxon>Dikarya</taxon>
        <taxon>Basidiomycota</taxon>
        <taxon>Agaricomycotina</taxon>
        <taxon>Agaricomycetes</taxon>
        <taxon>Agaricomycetidae</taxon>
        <taxon>Agaricales</taxon>
        <taxon>Pleurotineae</taxon>
        <taxon>Pleurotaceae</taxon>
        <taxon>Pleurotus</taxon>
    </lineage>
</organism>